<feature type="coiled-coil region" evidence="1">
    <location>
        <begin position="74"/>
        <end position="101"/>
    </location>
</feature>
<protein>
    <submittedName>
        <fullName evidence="2">Uncharacterized protein</fullName>
    </submittedName>
</protein>
<evidence type="ECO:0000256" key="1">
    <source>
        <dbReference type="SAM" id="Coils"/>
    </source>
</evidence>
<keyword evidence="1" id="KW-0175">Coiled coil</keyword>
<reference evidence="2" key="1">
    <citation type="submission" date="2019-02" db="EMBL/GenBank/DDBJ databases">
        <authorList>
            <person name="Bachy C."/>
            <person name="Yung C.-M."/>
            <person name="Roux S."/>
            <person name="Sullivan M.B."/>
            <person name="Worden A.Z."/>
        </authorList>
    </citation>
    <scope>NUCLEOTIDE SEQUENCE</scope>
    <source>
        <strain evidence="2">BII-V1</strain>
    </source>
</reference>
<name>A0A7S6P1K7_9PHYC</name>
<sequence>MLEEELKCIDALNTENVKNMAHLENILEFHKIHMSKDDDKYILDEYSACDKVSKDVISWYYRNKKILEQMKEWFDIYNEELSQYKQKVSDVKKRINDLKKH</sequence>
<organism evidence="2">
    <name type="scientific">Bathycoccus sp. RCC716 virus 1</name>
    <dbReference type="NCBI Taxonomy" id="2530038"/>
    <lineage>
        <taxon>Viruses</taxon>
        <taxon>Varidnaviria</taxon>
        <taxon>Bamfordvirae</taxon>
        <taxon>Nucleocytoviricota</taxon>
        <taxon>Megaviricetes</taxon>
        <taxon>Algavirales</taxon>
        <taxon>Phycodnaviridae</taxon>
        <taxon>Prasinovirus</taxon>
    </lineage>
</organism>
<proteinExistence type="predicted"/>
<evidence type="ECO:0000313" key="2">
    <source>
        <dbReference type="EMBL" id="QOR60285.1"/>
    </source>
</evidence>
<dbReference type="EMBL" id="MK522035">
    <property type="protein sequence ID" value="QOR60285.1"/>
    <property type="molecule type" value="Genomic_DNA"/>
</dbReference>
<accession>A0A7S6P1K7</accession>